<name>A0A076ZBQ6_STRAG</name>
<accession>A0A076ZBQ6</accession>
<gene>
    <name evidence="2" type="ORF">NCTC8185_01196</name>
    <name evidence="1" type="ORF">WA04_05870</name>
</gene>
<dbReference type="AlphaFoldDB" id="A0A076ZBQ6"/>
<dbReference type="EMBL" id="UHEQ01000004">
    <property type="protein sequence ID" value="SUN13927.1"/>
    <property type="molecule type" value="Genomic_DNA"/>
</dbReference>
<dbReference type="RefSeq" id="WP_001051337.1">
    <property type="nucleotide sequence ID" value="NZ_CGHZ01000002.1"/>
</dbReference>
<dbReference type="EMBL" id="LBKL01000067">
    <property type="protein sequence ID" value="KLL38778.1"/>
    <property type="molecule type" value="Genomic_DNA"/>
</dbReference>
<reference evidence="1 3" key="1">
    <citation type="journal article" date="2015" name="PLoS ONE">
        <title>Genomic analysis reveals the molecular basis for capsule loss in the group B streptococcus population.</title>
        <authorList>
            <consortium name="DEVANI Consortium"/>
            <person name="Rosini R."/>
            <person name="Campisi E."/>
            <person name="De Chiara M."/>
            <person name="Tettelin H."/>
            <person name="Rinaudo D."/>
            <person name="Toniolo C."/>
            <person name="Metruccio M."/>
            <person name="Guidotti S."/>
            <person name="Sorensen U.B."/>
            <person name="Kilian M."/>
            <person name="Ramirez M."/>
            <person name="Janulczyk R."/>
            <person name="Donati C."/>
            <person name="Grandi G."/>
            <person name="Margarit I."/>
        </authorList>
    </citation>
    <scope>NUCLEOTIDE SEQUENCE [LARGE SCALE GENOMIC DNA]</scope>
    <source>
        <strain evidence="1 3">DK-B-USS-215</strain>
    </source>
</reference>
<reference evidence="2 4" key="2">
    <citation type="submission" date="2018-06" db="EMBL/GenBank/DDBJ databases">
        <authorList>
            <consortium name="Pathogen Informatics"/>
            <person name="Doyle S."/>
        </authorList>
    </citation>
    <scope>NUCLEOTIDE SEQUENCE [LARGE SCALE GENOMIC DNA]</scope>
    <source>
        <strain evidence="2 4">NCTC8185</strain>
    </source>
</reference>
<dbReference type="InterPro" id="IPR021380">
    <property type="entry name" value="DUF3013"/>
</dbReference>
<evidence type="ECO:0000313" key="1">
    <source>
        <dbReference type="EMBL" id="KLL38778.1"/>
    </source>
</evidence>
<evidence type="ECO:0000313" key="4">
    <source>
        <dbReference type="Proteomes" id="UP000254076"/>
    </source>
</evidence>
<protein>
    <submittedName>
        <fullName evidence="2">Protein of uncharacterized function (DUF3013)</fullName>
    </submittedName>
</protein>
<evidence type="ECO:0000313" key="3">
    <source>
        <dbReference type="Proteomes" id="UP000035346"/>
    </source>
</evidence>
<proteinExistence type="predicted"/>
<sequence length="156" mass="18102">MAKFGFLSVLEEELDKHLNYDFAMDWDKKNHALEVTFVLEAQNSSAIETVDDQGETSSEDIVFEDYVLFYNPAKSRFDAEDYLVTIPYEPKKGLSREFLAYFAETLNEVATEGLSDLMDFLTDDSIEEFGLSWDTDAFENGRAELKETEFYPYPRY</sequence>
<comment type="caution">
    <text evidence="2">The sequence shown here is derived from an EMBL/GenBank/DDBJ whole genome shotgun (WGS) entry which is preliminary data.</text>
</comment>
<dbReference type="Pfam" id="PF11217">
    <property type="entry name" value="DUF3013"/>
    <property type="match status" value="1"/>
</dbReference>
<organism evidence="2 4">
    <name type="scientific">Streptococcus agalactiae</name>
    <dbReference type="NCBI Taxonomy" id="1311"/>
    <lineage>
        <taxon>Bacteria</taxon>
        <taxon>Bacillati</taxon>
        <taxon>Bacillota</taxon>
        <taxon>Bacilli</taxon>
        <taxon>Lactobacillales</taxon>
        <taxon>Streptococcaceae</taxon>
        <taxon>Streptococcus</taxon>
    </lineage>
</organism>
<dbReference type="Gene3D" id="3.40.50.11250">
    <property type="entry name" value="Protein of unknown function DUF3013"/>
    <property type="match status" value="1"/>
</dbReference>
<evidence type="ECO:0000313" key="2">
    <source>
        <dbReference type="EMBL" id="SUN13927.1"/>
    </source>
</evidence>
<dbReference type="Proteomes" id="UP000035346">
    <property type="component" value="Unassembled WGS sequence"/>
</dbReference>
<dbReference type="Proteomes" id="UP000254076">
    <property type="component" value="Unassembled WGS sequence"/>
</dbReference>